<dbReference type="PRINTS" id="PR00411">
    <property type="entry name" value="PNDRDTASEI"/>
</dbReference>
<name>A0A512BQF7_9HYPH</name>
<comment type="caution">
    <text evidence="3">The sequence shown here is derived from an EMBL/GenBank/DDBJ whole genome shotgun (WGS) entry which is preliminary data.</text>
</comment>
<dbReference type="SUPFAM" id="SSF51905">
    <property type="entry name" value="FAD/NAD(P)-binding domain"/>
    <property type="match status" value="1"/>
</dbReference>
<organism evidence="3 4">
    <name type="scientific">Microvirga aerophila</name>
    <dbReference type="NCBI Taxonomy" id="670291"/>
    <lineage>
        <taxon>Bacteria</taxon>
        <taxon>Pseudomonadati</taxon>
        <taxon>Pseudomonadota</taxon>
        <taxon>Alphaproteobacteria</taxon>
        <taxon>Hyphomicrobiales</taxon>
        <taxon>Methylobacteriaceae</taxon>
        <taxon>Microvirga</taxon>
    </lineage>
</organism>
<evidence type="ECO:0000313" key="3">
    <source>
        <dbReference type="EMBL" id="GEO14047.1"/>
    </source>
</evidence>
<dbReference type="Proteomes" id="UP000321085">
    <property type="component" value="Unassembled WGS sequence"/>
</dbReference>
<protein>
    <submittedName>
        <fullName evidence="3">Oxidoreductase</fullName>
    </submittedName>
</protein>
<dbReference type="OrthoDB" id="9806601at2"/>
<keyword evidence="1" id="KW-0560">Oxidoreductase</keyword>
<reference evidence="3 4" key="1">
    <citation type="submission" date="2019-07" db="EMBL/GenBank/DDBJ databases">
        <title>Whole genome shotgun sequence of Microvirga aerophila NBRC 106136.</title>
        <authorList>
            <person name="Hosoyama A."/>
            <person name="Uohara A."/>
            <person name="Ohji S."/>
            <person name="Ichikawa N."/>
        </authorList>
    </citation>
    <scope>NUCLEOTIDE SEQUENCE [LARGE SCALE GENOMIC DNA]</scope>
    <source>
        <strain evidence="3 4">NBRC 106136</strain>
    </source>
</reference>
<evidence type="ECO:0000313" key="4">
    <source>
        <dbReference type="Proteomes" id="UP000321085"/>
    </source>
</evidence>
<dbReference type="EMBL" id="BJYU01000018">
    <property type="protein sequence ID" value="GEO14047.1"/>
    <property type="molecule type" value="Genomic_DNA"/>
</dbReference>
<evidence type="ECO:0000259" key="2">
    <source>
        <dbReference type="Pfam" id="PF01266"/>
    </source>
</evidence>
<dbReference type="GO" id="GO:0016491">
    <property type="term" value="F:oxidoreductase activity"/>
    <property type="evidence" value="ECO:0007669"/>
    <property type="project" value="UniProtKB-KW"/>
</dbReference>
<dbReference type="RefSeq" id="WP_114186330.1">
    <property type="nucleotide sequence ID" value="NZ_BJYU01000018.1"/>
</dbReference>
<gene>
    <name evidence="3" type="ORF">MAE02_17430</name>
</gene>
<keyword evidence="4" id="KW-1185">Reference proteome</keyword>
<dbReference type="AlphaFoldDB" id="A0A512BQF7"/>
<dbReference type="Gene3D" id="3.30.9.10">
    <property type="entry name" value="D-Amino Acid Oxidase, subunit A, domain 2"/>
    <property type="match status" value="1"/>
</dbReference>
<sequence length="425" mass="45442">MHVNSLWAATAEAEPVFPCLKGHVQADVVVIGGGYTGLSAAYHIAESGRAPVLLEANRIGWGASGRNGGVVSPKFRISFPSIAASHGREIARRMYDLAYESVDCVEELVEALSIKSAGFGRYGHIAAAHTPRALANLAVTGDWIKAEYGKSVMLGPEEVREEIGTKVFFGGLLTADAGGIHPLNYARGLARGLQAKGVPVYIETPAIKVRSRGAGVIVETPEGQVTARQVILATNGYSGLTGATKPIYQRLVPFRSAIIATAPLSANVRAQILPGGRLCGDTKRMLRWFRIVDKQLIFGGRGAFGRNDSPSSFKSLRRDMTDLFPVLEDTPIVHEWSGLVAMTLDALPHVGMLDERTYFAAGYNGTGVAMASLMGRYLARKTAGEATSAALLETLPLHAIPFHALRSPGVRLAAGWQQFLDILGR</sequence>
<dbReference type="Gene3D" id="3.50.50.60">
    <property type="entry name" value="FAD/NAD(P)-binding domain"/>
    <property type="match status" value="1"/>
</dbReference>
<dbReference type="PANTHER" id="PTHR13847">
    <property type="entry name" value="SARCOSINE DEHYDROGENASE-RELATED"/>
    <property type="match status" value="1"/>
</dbReference>
<proteinExistence type="predicted"/>
<dbReference type="InterPro" id="IPR036188">
    <property type="entry name" value="FAD/NAD-bd_sf"/>
</dbReference>
<dbReference type="Pfam" id="PF01266">
    <property type="entry name" value="DAO"/>
    <property type="match status" value="1"/>
</dbReference>
<evidence type="ECO:0000256" key="1">
    <source>
        <dbReference type="ARBA" id="ARBA00023002"/>
    </source>
</evidence>
<feature type="domain" description="FAD dependent oxidoreductase" evidence="2">
    <location>
        <begin position="27"/>
        <end position="380"/>
    </location>
</feature>
<dbReference type="InterPro" id="IPR006076">
    <property type="entry name" value="FAD-dep_OxRdtase"/>
</dbReference>
<accession>A0A512BQF7</accession>
<dbReference type="GO" id="GO:0005737">
    <property type="term" value="C:cytoplasm"/>
    <property type="evidence" value="ECO:0007669"/>
    <property type="project" value="TreeGrafter"/>
</dbReference>
<dbReference type="PANTHER" id="PTHR13847:SF281">
    <property type="entry name" value="FAD DEPENDENT OXIDOREDUCTASE DOMAIN-CONTAINING PROTEIN"/>
    <property type="match status" value="1"/>
</dbReference>